<evidence type="ECO:0000256" key="1">
    <source>
        <dbReference type="ARBA" id="ARBA00022448"/>
    </source>
</evidence>
<keyword evidence="3" id="KW-0808">Transferase</keyword>
<comment type="cofactor">
    <cofactor evidence="6">
        <name>Mg(2+)</name>
        <dbReference type="ChEBI" id="CHEBI:18420"/>
    </cofactor>
    <text evidence="6">Binds 1 Mg(2+) ion per trimer.</text>
</comment>
<sequence>MNYEEIIMELIVNSGNARSKAMEAIQAAKAGNILEARELHKKAGAELSKAHQAQTQLIQDEATGNPKTITLLLIHAQDHLMNAMTIRDLAEEFIDMYENLQLQNHKREEKK</sequence>
<proteinExistence type="predicted"/>
<keyword evidence="9" id="KW-1185">Reference proteome</keyword>
<feature type="modified residue" description="Phosphohistidine; by HPr" evidence="7">
    <location>
        <position position="75"/>
    </location>
</feature>
<dbReference type="OrthoDB" id="389577at2"/>
<keyword evidence="2" id="KW-0762">Sugar transport</keyword>
<dbReference type="Gene3D" id="1.20.58.80">
    <property type="entry name" value="Phosphotransferase system, lactose/cellobiose-type IIA subunit"/>
    <property type="match status" value="1"/>
</dbReference>
<dbReference type="AlphaFoldDB" id="A0A239IR30"/>
<protein>
    <submittedName>
        <fullName evidence="8">PTS system, cellobiose-specific IIA component</fullName>
    </submittedName>
</protein>
<dbReference type="PIRSF" id="PIRSF000699">
    <property type="entry name" value="PTS_IILac_III"/>
    <property type="match status" value="1"/>
</dbReference>
<dbReference type="GO" id="GO:0009401">
    <property type="term" value="P:phosphoenolpyruvate-dependent sugar phosphotransferase system"/>
    <property type="evidence" value="ECO:0007669"/>
    <property type="project" value="UniProtKB-KW"/>
</dbReference>
<evidence type="ECO:0000256" key="4">
    <source>
        <dbReference type="ARBA" id="ARBA00022683"/>
    </source>
</evidence>
<evidence type="ECO:0000313" key="9">
    <source>
        <dbReference type="Proteomes" id="UP000198304"/>
    </source>
</evidence>
<organism evidence="8 9">
    <name type="scientific">Anaerovirgula multivorans</name>
    <dbReference type="NCBI Taxonomy" id="312168"/>
    <lineage>
        <taxon>Bacteria</taxon>
        <taxon>Bacillati</taxon>
        <taxon>Bacillota</taxon>
        <taxon>Clostridia</taxon>
        <taxon>Peptostreptococcales</taxon>
        <taxon>Natronincolaceae</taxon>
        <taxon>Anaerovirgula</taxon>
    </lineage>
</organism>
<dbReference type="Pfam" id="PF02255">
    <property type="entry name" value="PTS_IIA"/>
    <property type="match status" value="1"/>
</dbReference>
<dbReference type="PANTHER" id="PTHR34382:SF7">
    <property type="entry name" value="PTS SYSTEM N,N'-DIACETYLCHITOBIOSE-SPECIFIC EIIA COMPONENT"/>
    <property type="match status" value="1"/>
</dbReference>
<gene>
    <name evidence="8" type="ORF">SAMN05446037_10306</name>
</gene>
<reference evidence="8 9" key="1">
    <citation type="submission" date="2017-06" db="EMBL/GenBank/DDBJ databases">
        <authorList>
            <person name="Kim H.J."/>
            <person name="Triplett B.A."/>
        </authorList>
    </citation>
    <scope>NUCLEOTIDE SEQUENCE [LARGE SCALE GENOMIC DNA]</scope>
    <source>
        <strain evidence="8 9">SCA</strain>
    </source>
</reference>
<keyword evidence="6" id="KW-0479">Metal-binding</keyword>
<evidence type="ECO:0000313" key="8">
    <source>
        <dbReference type="EMBL" id="SNS96017.1"/>
    </source>
</evidence>
<dbReference type="PROSITE" id="PS51095">
    <property type="entry name" value="PTS_EIIA_TYPE_3"/>
    <property type="match status" value="1"/>
</dbReference>
<evidence type="ECO:0000256" key="2">
    <source>
        <dbReference type="ARBA" id="ARBA00022597"/>
    </source>
</evidence>
<dbReference type="CDD" id="cd00215">
    <property type="entry name" value="PTS_IIA_lac"/>
    <property type="match status" value="1"/>
</dbReference>
<evidence type="ECO:0000256" key="5">
    <source>
        <dbReference type="PIRSR" id="PIRSR000699-1"/>
    </source>
</evidence>
<dbReference type="EMBL" id="FZOJ01000030">
    <property type="protein sequence ID" value="SNS96017.1"/>
    <property type="molecule type" value="Genomic_DNA"/>
</dbReference>
<keyword evidence="1" id="KW-0813">Transport</keyword>
<dbReference type="PANTHER" id="PTHR34382">
    <property type="entry name" value="PTS SYSTEM N,N'-DIACETYLCHITOBIOSE-SPECIFIC EIIA COMPONENT"/>
    <property type="match status" value="1"/>
</dbReference>
<evidence type="ECO:0000256" key="6">
    <source>
        <dbReference type="PIRSR" id="PIRSR000699-2"/>
    </source>
</evidence>
<dbReference type="Proteomes" id="UP000198304">
    <property type="component" value="Unassembled WGS sequence"/>
</dbReference>
<dbReference type="RefSeq" id="WP_089284704.1">
    <property type="nucleotide sequence ID" value="NZ_FZOJ01000030.1"/>
</dbReference>
<dbReference type="InterPro" id="IPR003188">
    <property type="entry name" value="PTS_IIA_lac/cel"/>
</dbReference>
<feature type="binding site" evidence="6">
    <location>
        <position position="78"/>
    </location>
    <ligand>
        <name>Mg(2+)</name>
        <dbReference type="ChEBI" id="CHEBI:18420"/>
        <note>ligand shared between all trimeric partners</note>
    </ligand>
</feature>
<dbReference type="GO" id="GO:0046872">
    <property type="term" value="F:metal ion binding"/>
    <property type="evidence" value="ECO:0007669"/>
    <property type="project" value="UniProtKB-KW"/>
</dbReference>
<feature type="active site" description="Tele-phosphohistidine intermediate" evidence="5">
    <location>
        <position position="75"/>
    </location>
</feature>
<name>A0A239IR30_9FIRM</name>
<evidence type="ECO:0000256" key="3">
    <source>
        <dbReference type="ARBA" id="ARBA00022679"/>
    </source>
</evidence>
<evidence type="ECO:0000256" key="7">
    <source>
        <dbReference type="PROSITE-ProRule" id="PRU00418"/>
    </source>
</evidence>
<keyword evidence="6" id="KW-0460">Magnesium</keyword>
<accession>A0A239IR30</accession>
<keyword evidence="4" id="KW-0598">Phosphotransferase system</keyword>
<dbReference type="SUPFAM" id="SSF46973">
    <property type="entry name" value="Enzyme IIa from lactose specific PTS, IIa-lac"/>
    <property type="match status" value="1"/>
</dbReference>
<dbReference type="GO" id="GO:0016740">
    <property type="term" value="F:transferase activity"/>
    <property type="evidence" value="ECO:0007669"/>
    <property type="project" value="UniProtKB-KW"/>
</dbReference>
<dbReference type="InterPro" id="IPR036542">
    <property type="entry name" value="PTS_IIA_lac/cel_sf"/>
</dbReference>